<evidence type="ECO:0000256" key="5">
    <source>
        <dbReference type="ARBA" id="ARBA00023186"/>
    </source>
</evidence>
<dbReference type="PRINTS" id="PR00775">
    <property type="entry name" value="HEATSHOCK90"/>
</dbReference>
<dbReference type="Proteomes" id="UP000036403">
    <property type="component" value="Unassembled WGS sequence"/>
</dbReference>
<feature type="binding site" evidence="6">
    <location>
        <position position="50"/>
    </location>
    <ligand>
        <name>ATP</name>
        <dbReference type="ChEBI" id="CHEBI:30616"/>
    </ligand>
</feature>
<dbReference type="InterPro" id="IPR020575">
    <property type="entry name" value="Hsp90_N"/>
</dbReference>
<feature type="binding site" evidence="6">
    <location>
        <position position="108"/>
    </location>
    <ligand>
        <name>ATP</name>
        <dbReference type="ChEBI" id="CHEBI:30616"/>
    </ligand>
</feature>
<keyword evidence="3 6" id="KW-0547">Nucleotide-binding</keyword>
<dbReference type="OrthoDB" id="28737at2759"/>
<feature type="binding site" evidence="6">
    <location>
        <position position="54"/>
    </location>
    <ligand>
        <name>ATP</name>
        <dbReference type="ChEBI" id="CHEBI:30616"/>
    </ligand>
</feature>
<dbReference type="NCBIfam" id="NF003555">
    <property type="entry name" value="PRK05218.1"/>
    <property type="match status" value="1"/>
</dbReference>
<keyword evidence="8" id="KW-0346">Stress response</keyword>
<dbReference type="AlphaFoldDB" id="A0A0J7KMC5"/>
<dbReference type="PaxDb" id="67767-A0A0J7KMC5"/>
<reference evidence="8 9" key="1">
    <citation type="submission" date="2015-04" db="EMBL/GenBank/DDBJ databases">
        <title>Lasius niger genome sequencing.</title>
        <authorList>
            <person name="Konorov E.A."/>
            <person name="Nikitin M.A."/>
            <person name="Kirill M.V."/>
            <person name="Chang P."/>
        </authorList>
    </citation>
    <scope>NUCLEOTIDE SEQUENCE [LARGE SCALE GENOMIC DNA]</scope>
    <source>
        <tissue evidence="8">Whole</tissue>
    </source>
</reference>
<dbReference type="SUPFAM" id="SSF54211">
    <property type="entry name" value="Ribosomal protein S5 domain 2-like"/>
    <property type="match status" value="1"/>
</dbReference>
<feature type="domain" description="Histidine kinase/HSP90-like ATPase" evidence="7">
    <location>
        <begin position="43"/>
        <end position="198"/>
    </location>
</feature>
<feature type="binding site" evidence="6">
    <location>
        <position position="100"/>
    </location>
    <ligand>
        <name>ATP</name>
        <dbReference type="ChEBI" id="CHEBI:30616"/>
    </ligand>
</feature>
<dbReference type="GO" id="GO:0005524">
    <property type="term" value="F:ATP binding"/>
    <property type="evidence" value="ECO:0007669"/>
    <property type="project" value="UniProtKB-KW"/>
</dbReference>
<keyword evidence="9" id="KW-1185">Reference proteome</keyword>
<sequence length="638" mass="71449">MTATDSKKTNKASSGAHNTVERHEFNAEVGRLLDLVVHSLYSEREIFLRELLANAADATDKRRFEAQSDASLALPAEAPIIVKSDEKAKTLSVSDQGLGMSREELAQNLGTIARSGTKIFEEKLRSADSKERPNLIGQFGVGFYSAFMVADSVDVISKKAGSDEAWKWHSDGKGAYTLEPAQRKEAGTEIVLHLKEDAEEFLKAGRIHEIAEKWVSHLSWPVTLEEEKDGKAEFTPLNKGKALWSQPKSKVEDEEYAAFYHGLTHNFDKPAEILHWHAEGMTEFSALLFVPSERPFDFFSRQERESKIQLYVRRMFITDDAELLPAWLRFYAGVVDTSDLPLNVSREMLQATPTLARIRKAVTNKAFSTLEKMATDTQKSGDEKSGFEKIWGNFGAVLKEGIWEDSDYRSKIAAISLFHSTENPDGWTTLSDYVSRMKEGQKNIYYITGESHEALRHSAHLEKFRARGIEVLLLSDPVDSFWPERLHEFEGKQLKSVTVSDEDLKDIKAPEPKGEAANLDALDVRLKELLGDQVKEVRPTDNLSESALILSSDGGPDAALQQLLRRTGQEVPVSQPTLELNPRHPLIAMLAKKADKGEDLGHYPEVLMSLGRLQDGEHLKDPTNFTRMISDLLAGEAK</sequence>
<evidence type="ECO:0000256" key="3">
    <source>
        <dbReference type="ARBA" id="ARBA00022741"/>
    </source>
</evidence>
<dbReference type="GO" id="GO:0016887">
    <property type="term" value="F:ATP hydrolysis activity"/>
    <property type="evidence" value="ECO:0007669"/>
    <property type="project" value="InterPro"/>
</dbReference>
<dbReference type="PIRSF" id="PIRSF002583">
    <property type="entry name" value="Hsp90"/>
    <property type="match status" value="1"/>
</dbReference>
<evidence type="ECO:0000256" key="6">
    <source>
        <dbReference type="PIRSR" id="PIRSR002583-1"/>
    </source>
</evidence>
<proteinExistence type="inferred from homology"/>
<dbReference type="InterPro" id="IPR001404">
    <property type="entry name" value="Hsp90_fam"/>
</dbReference>
<accession>A0A0J7KMC5</accession>
<dbReference type="Pfam" id="PF13589">
    <property type="entry name" value="HATPase_c_3"/>
    <property type="match status" value="1"/>
</dbReference>
<evidence type="ECO:0000256" key="1">
    <source>
        <dbReference type="ARBA" id="ARBA00008239"/>
    </source>
</evidence>
<evidence type="ECO:0000313" key="8">
    <source>
        <dbReference type="EMBL" id="KMQ91386.1"/>
    </source>
</evidence>
<dbReference type="InterPro" id="IPR003594">
    <property type="entry name" value="HATPase_dom"/>
</dbReference>
<evidence type="ECO:0000256" key="4">
    <source>
        <dbReference type="ARBA" id="ARBA00022840"/>
    </source>
</evidence>
<dbReference type="InterPro" id="IPR020568">
    <property type="entry name" value="Ribosomal_Su5_D2-typ_SF"/>
</dbReference>
<evidence type="ECO:0000256" key="2">
    <source>
        <dbReference type="ARBA" id="ARBA00021845"/>
    </source>
</evidence>
<dbReference type="Gene3D" id="3.30.565.10">
    <property type="entry name" value="Histidine kinase-like ATPase, C-terminal domain"/>
    <property type="match status" value="1"/>
</dbReference>
<dbReference type="InterPro" id="IPR037196">
    <property type="entry name" value="HSP90_C"/>
</dbReference>
<dbReference type="SUPFAM" id="SSF110942">
    <property type="entry name" value="HSP90 C-terminal domain"/>
    <property type="match status" value="1"/>
</dbReference>
<dbReference type="PANTHER" id="PTHR11528">
    <property type="entry name" value="HEAT SHOCK PROTEIN 90 FAMILY MEMBER"/>
    <property type="match status" value="1"/>
</dbReference>
<dbReference type="InterPro" id="IPR036890">
    <property type="entry name" value="HATPase_C_sf"/>
</dbReference>
<dbReference type="Pfam" id="PF00183">
    <property type="entry name" value="HSP90"/>
    <property type="match status" value="1"/>
</dbReference>
<dbReference type="STRING" id="67767.A0A0J7KMC5"/>
<dbReference type="SUPFAM" id="SSF55874">
    <property type="entry name" value="ATPase domain of HSP90 chaperone/DNA topoisomerase II/histidine kinase"/>
    <property type="match status" value="1"/>
</dbReference>
<dbReference type="HAMAP" id="MF_00505">
    <property type="entry name" value="HSP90"/>
    <property type="match status" value="1"/>
</dbReference>
<evidence type="ECO:0000313" key="9">
    <source>
        <dbReference type="Proteomes" id="UP000036403"/>
    </source>
</evidence>
<comment type="similarity">
    <text evidence="1">Belongs to the heat shock protein 90 family.</text>
</comment>
<feature type="binding site" evidence="6">
    <location>
        <begin position="115"/>
        <end position="116"/>
    </location>
    <ligand>
        <name>ATP</name>
        <dbReference type="ChEBI" id="CHEBI:30616"/>
    </ligand>
</feature>
<dbReference type="Gene3D" id="3.40.50.11260">
    <property type="match status" value="1"/>
</dbReference>
<feature type="binding site" evidence="6">
    <location>
        <position position="346"/>
    </location>
    <ligand>
        <name>ATP</name>
        <dbReference type="ChEBI" id="CHEBI:30616"/>
    </ligand>
</feature>
<feature type="binding site" evidence="6">
    <location>
        <begin position="138"/>
        <end position="143"/>
    </location>
    <ligand>
        <name>ATP</name>
        <dbReference type="ChEBI" id="CHEBI:30616"/>
    </ligand>
</feature>
<dbReference type="SMART" id="SM00387">
    <property type="entry name" value="HATPase_c"/>
    <property type="match status" value="1"/>
</dbReference>
<gene>
    <name evidence="8" type="ORF">RF55_8756</name>
</gene>
<feature type="binding site" evidence="6">
    <location>
        <position position="95"/>
    </location>
    <ligand>
        <name>ATP</name>
        <dbReference type="ChEBI" id="CHEBI:30616"/>
    </ligand>
</feature>
<dbReference type="Gene3D" id="3.30.230.80">
    <property type="match status" value="1"/>
</dbReference>
<keyword evidence="5" id="KW-0143">Chaperone</keyword>
<name>A0A0J7KMC5_LASNI</name>
<dbReference type="EMBL" id="LBMM01005604">
    <property type="protein sequence ID" value="KMQ91386.1"/>
    <property type="molecule type" value="Genomic_DNA"/>
</dbReference>
<keyword evidence="4 6" id="KW-0067">ATP-binding</keyword>
<dbReference type="CDD" id="cd16927">
    <property type="entry name" value="HATPase_Hsp90-like"/>
    <property type="match status" value="1"/>
</dbReference>
<feature type="binding site" evidence="6">
    <location>
        <position position="188"/>
    </location>
    <ligand>
        <name>ATP</name>
        <dbReference type="ChEBI" id="CHEBI:30616"/>
    </ligand>
</feature>
<comment type="caution">
    <text evidence="8">The sequence shown here is derived from an EMBL/GenBank/DDBJ whole genome shotgun (WGS) entry which is preliminary data.</text>
</comment>
<dbReference type="GO" id="GO:0140662">
    <property type="term" value="F:ATP-dependent protein folding chaperone"/>
    <property type="evidence" value="ECO:0007669"/>
    <property type="project" value="InterPro"/>
</dbReference>
<organism evidence="8 9">
    <name type="scientific">Lasius niger</name>
    <name type="common">Black garden ant</name>
    <dbReference type="NCBI Taxonomy" id="67767"/>
    <lineage>
        <taxon>Eukaryota</taxon>
        <taxon>Metazoa</taxon>
        <taxon>Ecdysozoa</taxon>
        <taxon>Arthropoda</taxon>
        <taxon>Hexapoda</taxon>
        <taxon>Insecta</taxon>
        <taxon>Pterygota</taxon>
        <taxon>Neoptera</taxon>
        <taxon>Endopterygota</taxon>
        <taxon>Hymenoptera</taxon>
        <taxon>Apocrita</taxon>
        <taxon>Aculeata</taxon>
        <taxon>Formicoidea</taxon>
        <taxon>Formicidae</taxon>
        <taxon>Formicinae</taxon>
        <taxon>Lasius</taxon>
        <taxon>Lasius</taxon>
    </lineage>
</organism>
<dbReference type="GO" id="GO:0051082">
    <property type="term" value="F:unfolded protein binding"/>
    <property type="evidence" value="ECO:0007669"/>
    <property type="project" value="InterPro"/>
</dbReference>
<evidence type="ECO:0000259" key="7">
    <source>
        <dbReference type="SMART" id="SM00387"/>
    </source>
</evidence>
<dbReference type="Gene3D" id="1.20.120.790">
    <property type="entry name" value="Heat shock protein 90, C-terminal domain"/>
    <property type="match status" value="1"/>
</dbReference>
<protein>
    <recommendedName>
        <fullName evidence="2">Heat shock protein 83</fullName>
    </recommendedName>
</protein>